<organism evidence="2">
    <name type="scientific">marine sediment metagenome</name>
    <dbReference type="NCBI Taxonomy" id="412755"/>
    <lineage>
        <taxon>unclassified sequences</taxon>
        <taxon>metagenomes</taxon>
        <taxon>ecological metagenomes</taxon>
    </lineage>
</organism>
<reference evidence="2" key="1">
    <citation type="journal article" date="2014" name="Front. Microbiol.">
        <title>High frequency of phylogenetically diverse reductive dehalogenase-homologous genes in deep subseafloor sedimentary metagenomes.</title>
        <authorList>
            <person name="Kawai M."/>
            <person name="Futagami T."/>
            <person name="Toyoda A."/>
            <person name="Takaki Y."/>
            <person name="Nishi S."/>
            <person name="Hori S."/>
            <person name="Arai W."/>
            <person name="Tsubouchi T."/>
            <person name="Morono Y."/>
            <person name="Uchiyama I."/>
            <person name="Ito T."/>
            <person name="Fujiyama A."/>
            <person name="Inagaki F."/>
            <person name="Takami H."/>
        </authorList>
    </citation>
    <scope>NUCLEOTIDE SEQUENCE</scope>
    <source>
        <strain evidence="2">Expedition CK06-06</strain>
    </source>
</reference>
<feature type="non-terminal residue" evidence="2">
    <location>
        <position position="66"/>
    </location>
</feature>
<evidence type="ECO:0000313" key="2">
    <source>
        <dbReference type="EMBL" id="GAG23193.1"/>
    </source>
</evidence>
<comment type="caution">
    <text evidence="2">The sequence shown here is derived from an EMBL/GenBank/DDBJ whole genome shotgun (WGS) entry which is preliminary data.</text>
</comment>
<keyword evidence="1" id="KW-0472">Membrane</keyword>
<gene>
    <name evidence="2" type="ORF">S01H1_51448</name>
</gene>
<dbReference type="AlphaFoldDB" id="X0WF96"/>
<protein>
    <submittedName>
        <fullName evidence="2">Uncharacterized protein</fullName>
    </submittedName>
</protein>
<feature type="transmembrane region" description="Helical" evidence="1">
    <location>
        <begin position="6"/>
        <end position="27"/>
    </location>
</feature>
<dbReference type="EMBL" id="BARS01033195">
    <property type="protein sequence ID" value="GAG23193.1"/>
    <property type="molecule type" value="Genomic_DNA"/>
</dbReference>
<accession>X0WF96</accession>
<keyword evidence="1" id="KW-1133">Transmembrane helix</keyword>
<evidence type="ECO:0000256" key="1">
    <source>
        <dbReference type="SAM" id="Phobius"/>
    </source>
</evidence>
<keyword evidence="1" id="KW-0812">Transmembrane</keyword>
<sequence>MEALIPIFGIIFVIGPVASLVFSYTPLGKAVIERLRGRTNASDDSLLQLQDEIDRLHDQIGQQDQR</sequence>
<name>X0WF96_9ZZZZ</name>
<proteinExistence type="predicted"/>